<dbReference type="Gene3D" id="3.40.50.300">
    <property type="entry name" value="P-loop containing nucleotide triphosphate hydrolases"/>
    <property type="match status" value="1"/>
</dbReference>
<dbReference type="GO" id="GO:0006270">
    <property type="term" value="P:DNA replication initiation"/>
    <property type="evidence" value="ECO:0007669"/>
    <property type="project" value="TreeGrafter"/>
</dbReference>
<keyword evidence="2" id="KW-1185">Reference proteome</keyword>
<sequence>MDINDEKDALCLNLQEHLARIDKVLANFSETATLLRPARTGLWNSATPPSLDQIVDVYAPVGMKESFRQLYRLLRTHLLHEKRNAAAFLRGNRGSGKSLVLRQCLRALQDESEHIQGSTSPQKPMLRVISVNGIAVPGRNFSTVIMEILFQLTAGEMEDGAVDKKEQKILELIRLKKTSSFTNNMQLLSEALEIARGDQIPFLFVLDPLEAFIATGGHSLQQPLDQRNKQNQELLLYYILDRVATRGSLVSFVGLSHDVHCLKRLEKRTRSRAESALFISCESFPSYEERIEAMLLNLEEYPDLKQQLSRCLRFSDNMTTEQESVVKCLQREHRMGRDARWFSRVLSFALIHYRDQCSHGLNSDDADGTLKLEFSLQYLIEAMLDMGAALPQHRPSDLRMQALADLSSPQTVLILAAKRILTRDTQRKSDAPTIRLTLERILNEYNTAIQKGSLLSNRYSSAQLWKAFQELVGMDLFRPAADTGGNLPFQYMHLDSLYQDMDRNTFVTRMPLHMTVDVHREVKVALEQNITQCSTALREWGLKTN</sequence>
<reference evidence="1 2" key="1">
    <citation type="journal article" date="2015" name="Plant Cell">
        <title>Oil accumulation by the oleaginous diatom Fistulifera solaris as revealed by the genome and transcriptome.</title>
        <authorList>
            <person name="Tanaka T."/>
            <person name="Maeda Y."/>
            <person name="Veluchamy A."/>
            <person name="Tanaka M."/>
            <person name="Abida H."/>
            <person name="Marechal E."/>
            <person name="Bowler C."/>
            <person name="Muto M."/>
            <person name="Sunaga Y."/>
            <person name="Tanaka M."/>
            <person name="Yoshino T."/>
            <person name="Taniguchi T."/>
            <person name="Fukuda Y."/>
            <person name="Nemoto M."/>
            <person name="Matsumoto M."/>
            <person name="Wong P.S."/>
            <person name="Aburatani S."/>
            <person name="Fujibuchi W."/>
        </authorList>
    </citation>
    <scope>NUCLEOTIDE SEQUENCE [LARGE SCALE GENOMIC DNA]</scope>
    <source>
        <strain evidence="1 2">JPCC DA0580</strain>
    </source>
</reference>
<protein>
    <submittedName>
        <fullName evidence="1">Origin recognition complex subunit 4</fullName>
    </submittedName>
</protein>
<dbReference type="InParanoid" id="A0A1Z5JNC4"/>
<organism evidence="1 2">
    <name type="scientific">Fistulifera solaris</name>
    <name type="common">Oleaginous diatom</name>
    <dbReference type="NCBI Taxonomy" id="1519565"/>
    <lineage>
        <taxon>Eukaryota</taxon>
        <taxon>Sar</taxon>
        <taxon>Stramenopiles</taxon>
        <taxon>Ochrophyta</taxon>
        <taxon>Bacillariophyta</taxon>
        <taxon>Bacillariophyceae</taxon>
        <taxon>Bacillariophycidae</taxon>
        <taxon>Naviculales</taxon>
        <taxon>Naviculaceae</taxon>
        <taxon>Fistulifera</taxon>
    </lineage>
</organism>
<comment type="caution">
    <text evidence="1">The sequence shown here is derived from an EMBL/GenBank/DDBJ whole genome shotgun (WGS) entry which is preliminary data.</text>
</comment>
<dbReference type="Proteomes" id="UP000198406">
    <property type="component" value="Unassembled WGS sequence"/>
</dbReference>
<dbReference type="GO" id="GO:0003688">
    <property type="term" value="F:DNA replication origin binding"/>
    <property type="evidence" value="ECO:0007669"/>
    <property type="project" value="TreeGrafter"/>
</dbReference>
<dbReference type="SUPFAM" id="SSF52540">
    <property type="entry name" value="P-loop containing nucleoside triphosphate hydrolases"/>
    <property type="match status" value="1"/>
</dbReference>
<dbReference type="InterPro" id="IPR016527">
    <property type="entry name" value="ORC4"/>
</dbReference>
<gene>
    <name evidence="1" type="ORF">FisN_6Hh143</name>
</gene>
<accession>A0A1Z5JNC4</accession>
<evidence type="ECO:0000313" key="1">
    <source>
        <dbReference type="EMBL" id="GAX15525.1"/>
    </source>
</evidence>
<dbReference type="PANTHER" id="PTHR12087:SF0">
    <property type="entry name" value="ORIGIN RECOGNITION COMPLEX SUBUNIT 4"/>
    <property type="match status" value="1"/>
</dbReference>
<evidence type="ECO:0000313" key="2">
    <source>
        <dbReference type="Proteomes" id="UP000198406"/>
    </source>
</evidence>
<name>A0A1Z5JNC4_FISSO</name>
<proteinExistence type="predicted"/>
<dbReference type="EMBL" id="BDSP01000093">
    <property type="protein sequence ID" value="GAX15525.1"/>
    <property type="molecule type" value="Genomic_DNA"/>
</dbReference>
<dbReference type="GO" id="GO:0005664">
    <property type="term" value="C:nuclear origin of replication recognition complex"/>
    <property type="evidence" value="ECO:0007669"/>
    <property type="project" value="TreeGrafter"/>
</dbReference>
<dbReference type="OrthoDB" id="49029at2759"/>
<dbReference type="InterPro" id="IPR027417">
    <property type="entry name" value="P-loop_NTPase"/>
</dbReference>
<dbReference type="PANTHER" id="PTHR12087">
    <property type="entry name" value="ORIGIN RECOGNITION COMPLEX SUBUNIT 4"/>
    <property type="match status" value="1"/>
</dbReference>
<dbReference type="AlphaFoldDB" id="A0A1Z5JNC4"/>